<evidence type="ECO:0000256" key="5">
    <source>
        <dbReference type="SAM" id="MobiDB-lite"/>
    </source>
</evidence>
<keyword evidence="6" id="KW-0472">Membrane</keyword>
<feature type="compositionally biased region" description="Basic and acidic residues" evidence="5">
    <location>
        <begin position="1"/>
        <end position="22"/>
    </location>
</feature>
<comment type="similarity">
    <text evidence="1 4">Belongs to the bacterial solute-binding protein 3 family.</text>
</comment>
<keyword evidence="3" id="KW-0732">Signal</keyword>
<keyword evidence="6" id="KW-1133">Transmembrane helix</keyword>
<keyword evidence="6" id="KW-0812">Transmembrane</keyword>
<evidence type="ECO:0000256" key="6">
    <source>
        <dbReference type="SAM" id="Phobius"/>
    </source>
</evidence>
<evidence type="ECO:0000259" key="7">
    <source>
        <dbReference type="SMART" id="SM00062"/>
    </source>
</evidence>
<feature type="domain" description="Solute-binding protein family 3/N-terminal" evidence="7">
    <location>
        <begin position="122"/>
        <end position="358"/>
    </location>
</feature>
<dbReference type="AlphaFoldDB" id="A0ABD5E776"/>
<proteinExistence type="inferred from homology"/>
<evidence type="ECO:0000256" key="4">
    <source>
        <dbReference type="RuleBase" id="RU003744"/>
    </source>
</evidence>
<keyword evidence="2" id="KW-0813">Transport</keyword>
<dbReference type="PANTHER" id="PTHR30085:SF6">
    <property type="entry name" value="ABC TRANSPORTER GLUTAMINE-BINDING PROTEIN GLNH"/>
    <property type="match status" value="1"/>
</dbReference>
<feature type="region of interest" description="Disordered" evidence="5">
    <location>
        <begin position="291"/>
        <end position="314"/>
    </location>
</feature>
<feature type="region of interest" description="Disordered" evidence="5">
    <location>
        <begin position="1"/>
        <end position="25"/>
    </location>
</feature>
<dbReference type="Proteomes" id="UP001183607">
    <property type="component" value="Unassembled WGS sequence"/>
</dbReference>
<name>A0ABD5E776_9ACTN</name>
<sequence>MRDDERQPPATDGHEGAAERRAAPARPRVRLRGWGGIAAMAALCALAAIGALCLPGARAGAPSSGHDGVTAAPAPGASAAGYRSADGSCPYAYDRSASDKDDDAIVEEIRTRREHPGLPRGKLVVGVDQNSYRWGFRNPQRDGNNDIEGFDIDLAHAIAKDLLGDPDALVLRAIPTNRRVQAVADHDVDMVVRTMTITCRRLKDVSFSTPYFRTTQRIIVPRGSSVDGFNASLTGKRLCSADSSTAENVLTEGFKDKVELVSVPNQLDCLVRLQLGEVDALVTDGALGEGQLAQDPSLDMQGGPDENNPADRDSPAWEYYGIAMNQDSPQLVARVNKILEDFRADQWQATYTKWFGAGEKVEPPKADVKINLGTP</sequence>
<dbReference type="InterPro" id="IPR051455">
    <property type="entry name" value="Bact_solute-bind_prot3"/>
</dbReference>
<feature type="transmembrane region" description="Helical" evidence="6">
    <location>
        <begin position="34"/>
        <end position="54"/>
    </location>
</feature>
<dbReference type="Gene3D" id="3.40.190.10">
    <property type="entry name" value="Periplasmic binding protein-like II"/>
    <property type="match status" value="2"/>
</dbReference>
<dbReference type="InterPro" id="IPR018313">
    <property type="entry name" value="SBP_3_CS"/>
</dbReference>
<organism evidence="8 9">
    <name type="scientific">Streptomyces evansiae</name>
    <dbReference type="NCBI Taxonomy" id="3075535"/>
    <lineage>
        <taxon>Bacteria</taxon>
        <taxon>Bacillati</taxon>
        <taxon>Actinomycetota</taxon>
        <taxon>Actinomycetes</taxon>
        <taxon>Kitasatosporales</taxon>
        <taxon>Streptomycetaceae</taxon>
        <taxon>Streptomyces</taxon>
    </lineage>
</organism>
<evidence type="ECO:0000256" key="3">
    <source>
        <dbReference type="ARBA" id="ARBA00022729"/>
    </source>
</evidence>
<evidence type="ECO:0000313" key="8">
    <source>
        <dbReference type="EMBL" id="MDT0417140.1"/>
    </source>
</evidence>
<protein>
    <submittedName>
        <fullName evidence="8">Transporter substrate-binding domain-containing protein</fullName>
    </submittedName>
</protein>
<dbReference type="EMBL" id="JAVRER010000024">
    <property type="protein sequence ID" value="MDT0417140.1"/>
    <property type="molecule type" value="Genomic_DNA"/>
</dbReference>
<dbReference type="RefSeq" id="WP_007826998.1">
    <property type="nucleotide sequence ID" value="NZ_JAVRER010000024.1"/>
</dbReference>
<dbReference type="SUPFAM" id="SSF53850">
    <property type="entry name" value="Periplasmic binding protein-like II"/>
    <property type="match status" value="1"/>
</dbReference>
<evidence type="ECO:0000256" key="2">
    <source>
        <dbReference type="ARBA" id="ARBA00022448"/>
    </source>
</evidence>
<dbReference type="SMART" id="SM00062">
    <property type="entry name" value="PBPb"/>
    <property type="match status" value="1"/>
</dbReference>
<reference evidence="9" key="1">
    <citation type="submission" date="2023-07" db="EMBL/GenBank/DDBJ databases">
        <title>30 novel species of actinomycetes from the DSMZ collection.</title>
        <authorList>
            <person name="Nouioui I."/>
        </authorList>
    </citation>
    <scope>NUCLEOTIDE SEQUENCE [LARGE SCALE GENOMIC DNA]</scope>
    <source>
        <strain evidence="9">DSM 41982</strain>
    </source>
</reference>
<dbReference type="PANTHER" id="PTHR30085">
    <property type="entry name" value="AMINO ACID ABC TRANSPORTER PERMEASE"/>
    <property type="match status" value="1"/>
</dbReference>
<gene>
    <name evidence="8" type="ORF">RM574_16755</name>
</gene>
<dbReference type="PROSITE" id="PS01039">
    <property type="entry name" value="SBP_BACTERIAL_3"/>
    <property type="match status" value="1"/>
</dbReference>
<evidence type="ECO:0000256" key="1">
    <source>
        <dbReference type="ARBA" id="ARBA00010333"/>
    </source>
</evidence>
<evidence type="ECO:0000313" key="9">
    <source>
        <dbReference type="Proteomes" id="UP001183607"/>
    </source>
</evidence>
<comment type="caution">
    <text evidence="8">The sequence shown here is derived from an EMBL/GenBank/DDBJ whole genome shotgun (WGS) entry which is preliminary data.</text>
</comment>
<dbReference type="Pfam" id="PF00497">
    <property type="entry name" value="SBP_bac_3"/>
    <property type="match status" value="1"/>
</dbReference>
<accession>A0ABD5E776</accession>
<dbReference type="InterPro" id="IPR001638">
    <property type="entry name" value="Solute-binding_3/MltF_N"/>
</dbReference>